<dbReference type="GO" id="GO:0016925">
    <property type="term" value="P:protein sumoylation"/>
    <property type="evidence" value="ECO:0007669"/>
    <property type="project" value="TreeGrafter"/>
</dbReference>
<name>A0A443SMJ4_9ACAR</name>
<gene>
    <name evidence="3" type="ORF">B4U80_10831</name>
</gene>
<keyword evidence="4" id="KW-1185">Reference proteome</keyword>
<comment type="caution">
    <text evidence="3">The sequence shown here is derived from an EMBL/GenBank/DDBJ whole genome shotgun (WGS) entry which is preliminary data.</text>
</comment>
<dbReference type="AlphaFoldDB" id="A0A443SMJ4"/>
<dbReference type="EMBL" id="NCKV01001228">
    <property type="protein sequence ID" value="RWS28761.1"/>
    <property type="molecule type" value="Genomic_DNA"/>
</dbReference>
<dbReference type="VEuPathDB" id="VectorBase:LDEU003278"/>
<dbReference type="InterPro" id="IPR035985">
    <property type="entry name" value="Ubiquitin-activating_enz"/>
</dbReference>
<protein>
    <submittedName>
        <fullName evidence="3">SUMO-activating enzyme subunit 1-like protein</fullName>
    </submittedName>
</protein>
<dbReference type="GO" id="GO:0005737">
    <property type="term" value="C:cytoplasm"/>
    <property type="evidence" value="ECO:0007669"/>
    <property type="project" value="TreeGrafter"/>
</dbReference>
<proteinExistence type="inferred from homology"/>
<evidence type="ECO:0000313" key="3">
    <source>
        <dbReference type="EMBL" id="RWS28761.1"/>
    </source>
</evidence>
<comment type="similarity">
    <text evidence="1">Belongs to the ubiquitin-activating E1 family.</text>
</comment>
<dbReference type="GO" id="GO:0031510">
    <property type="term" value="C:SUMO activating enzyme complex"/>
    <property type="evidence" value="ECO:0007669"/>
    <property type="project" value="TreeGrafter"/>
</dbReference>
<dbReference type="Proteomes" id="UP000288716">
    <property type="component" value="Unassembled WGS sequence"/>
</dbReference>
<accession>A0A443SMJ4</accession>
<dbReference type="PANTHER" id="PTHR10953">
    <property type="entry name" value="UBIQUITIN-ACTIVATING ENZYME E1"/>
    <property type="match status" value="1"/>
</dbReference>
<dbReference type="STRING" id="299467.A0A443SMJ4"/>
<dbReference type="PANTHER" id="PTHR10953:SF162">
    <property type="entry name" value="SUMO-ACTIVATING ENZYME SUBUNIT 1"/>
    <property type="match status" value="1"/>
</dbReference>
<dbReference type="GO" id="GO:0019948">
    <property type="term" value="F:SUMO activating enzyme activity"/>
    <property type="evidence" value="ECO:0007669"/>
    <property type="project" value="TreeGrafter"/>
</dbReference>
<evidence type="ECO:0000259" key="2">
    <source>
        <dbReference type="Pfam" id="PF00899"/>
    </source>
</evidence>
<evidence type="ECO:0000256" key="1">
    <source>
        <dbReference type="ARBA" id="ARBA00005673"/>
    </source>
</evidence>
<dbReference type="InterPro" id="IPR000594">
    <property type="entry name" value="ThiF_NAD_FAD-bd"/>
</dbReference>
<dbReference type="OrthoDB" id="412647at2759"/>
<reference evidence="3 4" key="1">
    <citation type="journal article" date="2018" name="Gigascience">
        <title>Genomes of trombidid mites reveal novel predicted allergens and laterally-transferred genes associated with secondary metabolism.</title>
        <authorList>
            <person name="Dong X."/>
            <person name="Chaisiri K."/>
            <person name="Xia D."/>
            <person name="Armstrong S.D."/>
            <person name="Fang Y."/>
            <person name="Donnelly M.J."/>
            <person name="Kadowaki T."/>
            <person name="McGarry J.W."/>
            <person name="Darby A.C."/>
            <person name="Makepeace B.L."/>
        </authorList>
    </citation>
    <scope>NUCLEOTIDE SEQUENCE [LARGE SCALE GENOMIC DNA]</scope>
    <source>
        <strain evidence="3">UoL-UT</strain>
    </source>
</reference>
<organism evidence="3 4">
    <name type="scientific">Leptotrombidium deliense</name>
    <dbReference type="NCBI Taxonomy" id="299467"/>
    <lineage>
        <taxon>Eukaryota</taxon>
        <taxon>Metazoa</taxon>
        <taxon>Ecdysozoa</taxon>
        <taxon>Arthropoda</taxon>
        <taxon>Chelicerata</taxon>
        <taxon>Arachnida</taxon>
        <taxon>Acari</taxon>
        <taxon>Acariformes</taxon>
        <taxon>Trombidiformes</taxon>
        <taxon>Prostigmata</taxon>
        <taxon>Anystina</taxon>
        <taxon>Parasitengona</taxon>
        <taxon>Trombiculoidea</taxon>
        <taxon>Trombiculidae</taxon>
        <taxon>Leptotrombidium</taxon>
    </lineage>
</organism>
<dbReference type="Gene3D" id="3.40.50.720">
    <property type="entry name" value="NAD(P)-binding Rossmann-like Domain"/>
    <property type="match status" value="1"/>
</dbReference>
<dbReference type="SUPFAM" id="SSF69572">
    <property type="entry name" value="Activating enzymes of the ubiquitin-like proteins"/>
    <property type="match status" value="1"/>
</dbReference>
<dbReference type="Pfam" id="PF00899">
    <property type="entry name" value="ThiF"/>
    <property type="match status" value="1"/>
</dbReference>
<evidence type="ECO:0000313" key="4">
    <source>
        <dbReference type="Proteomes" id="UP000288716"/>
    </source>
</evidence>
<sequence>MSICVDSTSITSNEKDLTEDETQLYDRQIRLWGVEAQRKLRKSNVLLIGLSCVGSEITKNLVLCGLKSLTIIDDKVVNKYNSLSHLFTRQTLGENRGKVSESHIRALNPMVDILTHDWDVEKMIEDNDEKLIQLLKSVDVVCITNYGAETIQKLNVLYRSVNSDEVKFYAVCNWGFYAFSFTDLGKLHQYGVEEMNQKEVELEEPHKKKLKSLEHDKSFVEKTLTYSSFENFLSVKAGKSGIGITKRTNPCVILAHVMFKFYSKHHRYPSPNSRDDDINDLKVLQKAVTEELRVDSSWMSKLDDDKWWEHVYEEISPVSAIVGGVIGQDIIRAISAQDTPIKNVFVFNGIQCTGFIESIGK</sequence>
<dbReference type="InterPro" id="IPR045886">
    <property type="entry name" value="ThiF/MoeB/HesA"/>
</dbReference>
<feature type="domain" description="THIF-type NAD/FAD binding fold" evidence="2">
    <location>
        <begin position="25"/>
        <end position="349"/>
    </location>
</feature>